<dbReference type="OrthoDB" id="5859781at2759"/>
<feature type="region of interest" description="Disordered" evidence="4">
    <location>
        <begin position="1166"/>
        <end position="1283"/>
    </location>
</feature>
<feature type="compositionally biased region" description="Acidic residues" evidence="4">
    <location>
        <begin position="1201"/>
        <end position="1251"/>
    </location>
</feature>
<feature type="compositionally biased region" description="Acidic residues" evidence="4">
    <location>
        <begin position="829"/>
        <end position="843"/>
    </location>
</feature>
<feature type="compositionally biased region" description="Basic and acidic residues" evidence="4">
    <location>
        <begin position="594"/>
        <end position="611"/>
    </location>
</feature>
<feature type="region of interest" description="Disordered" evidence="4">
    <location>
        <begin position="380"/>
        <end position="420"/>
    </location>
</feature>
<feature type="compositionally biased region" description="Basic and acidic residues" evidence="4">
    <location>
        <begin position="301"/>
        <end position="317"/>
    </location>
</feature>
<evidence type="ECO:0000256" key="1">
    <source>
        <dbReference type="ARBA" id="ARBA00004123"/>
    </source>
</evidence>
<feature type="compositionally biased region" description="Acidic residues" evidence="4">
    <location>
        <begin position="888"/>
        <end position="897"/>
    </location>
</feature>
<feature type="region of interest" description="Disordered" evidence="4">
    <location>
        <begin position="194"/>
        <end position="230"/>
    </location>
</feature>
<feature type="compositionally biased region" description="Low complexity" evidence="4">
    <location>
        <begin position="1092"/>
        <end position="1102"/>
    </location>
</feature>
<name>A0A8K0D857_IGNLU</name>
<feature type="compositionally biased region" description="Acidic residues" evidence="4">
    <location>
        <begin position="1272"/>
        <end position="1283"/>
    </location>
</feature>
<gene>
    <name evidence="5" type="ORF">ILUMI_08118</name>
</gene>
<dbReference type="InterPro" id="IPR024146">
    <property type="entry name" value="Claspin"/>
</dbReference>
<evidence type="ECO:0000313" key="5">
    <source>
        <dbReference type="EMBL" id="KAF2898057.1"/>
    </source>
</evidence>
<comment type="subcellular location">
    <subcellularLocation>
        <location evidence="1">Nucleus</location>
    </subcellularLocation>
</comment>
<dbReference type="PANTHER" id="PTHR14396:SF10">
    <property type="entry name" value="CLASPIN"/>
    <property type="match status" value="1"/>
</dbReference>
<dbReference type="Proteomes" id="UP000801492">
    <property type="component" value="Unassembled WGS sequence"/>
</dbReference>
<keyword evidence="3" id="KW-0539">Nucleus</keyword>
<evidence type="ECO:0008006" key="7">
    <source>
        <dbReference type="Google" id="ProtNLM"/>
    </source>
</evidence>
<proteinExistence type="predicted"/>
<feature type="compositionally biased region" description="Basic and acidic residues" evidence="4">
    <location>
        <begin position="770"/>
        <end position="785"/>
    </location>
</feature>
<dbReference type="GO" id="GO:0007095">
    <property type="term" value="P:mitotic G2 DNA damage checkpoint signaling"/>
    <property type="evidence" value="ECO:0007669"/>
    <property type="project" value="TreeGrafter"/>
</dbReference>
<organism evidence="5 6">
    <name type="scientific">Ignelater luminosus</name>
    <name type="common">Cucubano</name>
    <name type="synonym">Pyrophorus luminosus</name>
    <dbReference type="NCBI Taxonomy" id="2038154"/>
    <lineage>
        <taxon>Eukaryota</taxon>
        <taxon>Metazoa</taxon>
        <taxon>Ecdysozoa</taxon>
        <taxon>Arthropoda</taxon>
        <taxon>Hexapoda</taxon>
        <taxon>Insecta</taxon>
        <taxon>Pterygota</taxon>
        <taxon>Neoptera</taxon>
        <taxon>Endopterygota</taxon>
        <taxon>Coleoptera</taxon>
        <taxon>Polyphaga</taxon>
        <taxon>Elateriformia</taxon>
        <taxon>Elateroidea</taxon>
        <taxon>Elateridae</taxon>
        <taxon>Agrypninae</taxon>
        <taxon>Pyrophorini</taxon>
        <taxon>Ignelater</taxon>
    </lineage>
</organism>
<reference evidence="5" key="1">
    <citation type="submission" date="2019-08" db="EMBL/GenBank/DDBJ databases">
        <title>The genome of the North American firefly Photinus pyralis.</title>
        <authorList>
            <consortium name="Photinus pyralis genome working group"/>
            <person name="Fallon T.R."/>
            <person name="Sander Lower S.E."/>
            <person name="Weng J.-K."/>
        </authorList>
    </citation>
    <scope>NUCLEOTIDE SEQUENCE</scope>
    <source>
        <strain evidence="5">TRF0915ILg1</strain>
        <tissue evidence="5">Whole body</tissue>
    </source>
</reference>
<dbReference type="EMBL" id="VTPC01003759">
    <property type="protein sequence ID" value="KAF2898057.1"/>
    <property type="molecule type" value="Genomic_DNA"/>
</dbReference>
<feature type="compositionally biased region" description="Basic and acidic residues" evidence="4">
    <location>
        <begin position="1064"/>
        <end position="1091"/>
    </location>
</feature>
<dbReference type="GO" id="GO:0033314">
    <property type="term" value="P:mitotic DNA replication checkpoint signaling"/>
    <property type="evidence" value="ECO:0007669"/>
    <property type="project" value="TreeGrafter"/>
</dbReference>
<feature type="region of interest" description="Disordered" evidence="4">
    <location>
        <begin position="1053"/>
        <end position="1102"/>
    </location>
</feature>
<feature type="compositionally biased region" description="Basic and acidic residues" evidence="4">
    <location>
        <begin position="934"/>
        <end position="945"/>
    </location>
</feature>
<evidence type="ECO:0000256" key="2">
    <source>
        <dbReference type="ARBA" id="ARBA00022553"/>
    </source>
</evidence>
<evidence type="ECO:0000256" key="4">
    <source>
        <dbReference type="SAM" id="MobiDB-lite"/>
    </source>
</evidence>
<sequence length="1546" mass="176106">MGSKDEIDAYKSLEEENDSNLLNVKPINQETAEISTVENVNSSGESCVALFNNVGEIELHSVNLTEKQEKQKSVTVSGNTNECEEKRECDAGHTIELDLNNQHYSKNIESTSDNNNLDDEVESEDISINKVRRSKRLVLDDEDDDDDNVTTASCIENSESIAVEAEKRHVIRRLAIVDSDSDEEEREIQINRKYVEDAENESTTESFKQAEGTPLDSIASLPSGDKENLGNDDYVTQELHRKRLAALCDSEDSDEEIIPQRPSETNSKVPPKSKNVRKNVKKSAREEPFGKSMTVKQAMKQRQEIQSESQRMLRESRVSLPYHKPKSYSIKEFLQRRPRFSVLGLNTSNSNSLGASAAIKMTNQQLEIVTKKIEEREKEVQEFYKSESESDNDDQGITPPSTPPRRTNQVAENNEIEASVNKDDECNTEKLMADIINDVLENCFIQSEINVANEHDALTTDNNEIIQEDASNSKNLNINIINNFDTMTASNLSNEECMNQTIQESTNLEINNLSTEKMDSEPSLHPDTGSQFEAVSDTCFKEQIQESITSPSHTKEMEQDINNDTNMHEDTVEEHNCDSMDFDFTIDEDDDDDGNNHEVPKQDCDDNSVKEKNIEDQYLDNLLKKYSTVDVSDDLTNSDRNSTDKKLNKQKLLAKFETVKPCLSGGPNQDIDLEEGITKPNEVVRLMERFMQHALTKNVAKNKVQLDVINLSQGEVHRETVAMSVDPEEEPPVSEKPGLRLQKLRNELQSQIAQRRSEMWQQKFQPLCSKDENGENCDHEEKSDCGADEDNILDDEDEGELTNSESSDDYDECDEEEETKKDRVKSGFVDDEAEESEVDECDNVPEKDKTDDEDEEQDEDGEQNEDYNSDTSYKTRRPLKRIIKAFTEDSDEDDDDNNSQLLLQKDDKRNENKNMWNDDDDEILPPNQPLVDKTPNKEATQKSKDLSFLTPVQRLTGLQGFNSESKFLQEESLVSPLSLPPDPSPLKDTNWNIQKQLFSNSCDFLDTQTNMEEIAKLCSGKFPSSTQDISSQVLQSDIVESLATQDVLSICSGSFPDGTQESQDNSKSHSDDQKDEKTNDNVFQHEEKSQEKSVVGESVVQEESPLEIHSKINNETKYLDDDKLISQLLDEEELESFKKKFESPVAATSNFTFEINEDEVDEVVGGGRLVSDSSDDEDNIQTVDKKSKTRKKRLQKKLAFSDDESNSDSEAEQNEEQGEVIDLQDDYLDDEDGETNVVDYDSEENEIELDENESRPQKRLRSGDFLEKEAELSESDWDSADEDEKGLDILEAEQGDADVFDEKQIRNDLEKIHMRRVLDDDNREIKILQELLLEDGELHGTGRQRQFRWRNVDDTVNDDSAQQTEIETYLDDEECEEQWRRARHQREMYLRTKQEKRETLENEIMEIDTNSQVLKLGQEVVRKSLSNTTLTVEKTTVSSSTSEIAKPSILMNTRGSFLARNDKFLTRLAEFTKTNNASAIKNSKKIVFQTIDLDAEDANVNNISTISNKRKADNKDGTPTIIKKLRLSSNLTPDNKAVKRKKQLFR</sequence>
<protein>
    <recommendedName>
        <fullName evidence="7">Claspin</fullName>
    </recommendedName>
</protein>
<feature type="compositionally biased region" description="Basic residues" evidence="4">
    <location>
        <begin position="874"/>
        <end position="883"/>
    </location>
</feature>
<comment type="caution">
    <text evidence="5">The sequence shown here is derived from an EMBL/GenBank/DDBJ whole genome shotgun (WGS) entry which is preliminary data.</text>
</comment>
<evidence type="ECO:0000313" key="6">
    <source>
        <dbReference type="Proteomes" id="UP000801492"/>
    </source>
</evidence>
<feature type="compositionally biased region" description="Basic and acidic residues" evidence="4">
    <location>
        <begin position="1252"/>
        <end position="1271"/>
    </location>
</feature>
<feature type="region of interest" description="Disordered" evidence="4">
    <location>
        <begin position="770"/>
        <end position="946"/>
    </location>
</feature>
<feature type="region of interest" description="Disordered" evidence="4">
    <location>
        <begin position="585"/>
        <end position="611"/>
    </location>
</feature>
<accession>A0A8K0D857</accession>
<feature type="compositionally biased region" description="Basic residues" evidence="4">
    <location>
        <begin position="1187"/>
        <end position="1196"/>
    </location>
</feature>
<keyword evidence="2" id="KW-0597">Phosphoprotein</keyword>
<feature type="compositionally biased region" description="Acidic residues" evidence="4">
    <location>
        <begin position="851"/>
        <end position="868"/>
    </location>
</feature>
<dbReference type="PANTHER" id="PTHR14396">
    <property type="entry name" value="CLASPIN"/>
    <property type="match status" value="1"/>
</dbReference>
<dbReference type="GO" id="GO:0005634">
    <property type="term" value="C:nucleus"/>
    <property type="evidence" value="ECO:0007669"/>
    <property type="project" value="UniProtKB-SubCell"/>
</dbReference>
<keyword evidence="6" id="KW-1185">Reference proteome</keyword>
<evidence type="ECO:0000256" key="3">
    <source>
        <dbReference type="ARBA" id="ARBA00023242"/>
    </source>
</evidence>
<dbReference type="GO" id="GO:0010997">
    <property type="term" value="F:anaphase-promoting complex binding"/>
    <property type="evidence" value="ECO:0007669"/>
    <property type="project" value="TreeGrafter"/>
</dbReference>
<feature type="compositionally biased region" description="Acidic residues" evidence="4">
    <location>
        <begin position="786"/>
        <end position="817"/>
    </location>
</feature>
<feature type="region of interest" description="Disordered" evidence="4">
    <location>
        <begin position="250"/>
        <end position="319"/>
    </location>
</feature>